<name>A0A518CT54_9PLAN</name>
<evidence type="ECO:0000313" key="2">
    <source>
        <dbReference type="Proteomes" id="UP000317178"/>
    </source>
</evidence>
<dbReference type="KEGG" id="plon:Pla110_41400"/>
<proteinExistence type="predicted"/>
<keyword evidence="2" id="KW-1185">Reference proteome</keyword>
<reference evidence="1 2" key="1">
    <citation type="submission" date="2019-02" db="EMBL/GenBank/DDBJ databases">
        <title>Deep-cultivation of Planctomycetes and their phenomic and genomic characterization uncovers novel biology.</title>
        <authorList>
            <person name="Wiegand S."/>
            <person name="Jogler M."/>
            <person name="Boedeker C."/>
            <person name="Pinto D."/>
            <person name="Vollmers J."/>
            <person name="Rivas-Marin E."/>
            <person name="Kohn T."/>
            <person name="Peeters S.H."/>
            <person name="Heuer A."/>
            <person name="Rast P."/>
            <person name="Oberbeckmann S."/>
            <person name="Bunk B."/>
            <person name="Jeske O."/>
            <person name="Meyerdierks A."/>
            <person name="Storesund J.E."/>
            <person name="Kallscheuer N."/>
            <person name="Luecker S."/>
            <person name="Lage O.M."/>
            <person name="Pohl T."/>
            <person name="Merkel B.J."/>
            <person name="Hornburger P."/>
            <person name="Mueller R.-W."/>
            <person name="Bruemmer F."/>
            <person name="Labrenz M."/>
            <person name="Spormann A.M."/>
            <person name="Op den Camp H."/>
            <person name="Overmann J."/>
            <person name="Amann R."/>
            <person name="Jetten M.S.M."/>
            <person name="Mascher T."/>
            <person name="Medema M.H."/>
            <person name="Devos D.P."/>
            <person name="Kaster A.-K."/>
            <person name="Ovreas L."/>
            <person name="Rohde M."/>
            <person name="Galperin M.Y."/>
            <person name="Jogler C."/>
        </authorList>
    </citation>
    <scope>NUCLEOTIDE SEQUENCE [LARGE SCALE GENOMIC DNA]</scope>
    <source>
        <strain evidence="1 2">Pla110</strain>
    </source>
</reference>
<dbReference type="AlphaFoldDB" id="A0A518CT54"/>
<dbReference type="Proteomes" id="UP000317178">
    <property type="component" value="Chromosome"/>
</dbReference>
<organism evidence="1 2">
    <name type="scientific">Polystyrenella longa</name>
    <dbReference type="NCBI Taxonomy" id="2528007"/>
    <lineage>
        <taxon>Bacteria</taxon>
        <taxon>Pseudomonadati</taxon>
        <taxon>Planctomycetota</taxon>
        <taxon>Planctomycetia</taxon>
        <taxon>Planctomycetales</taxon>
        <taxon>Planctomycetaceae</taxon>
        <taxon>Polystyrenella</taxon>
    </lineage>
</organism>
<dbReference type="EMBL" id="CP036281">
    <property type="protein sequence ID" value="QDU82385.1"/>
    <property type="molecule type" value="Genomic_DNA"/>
</dbReference>
<accession>A0A518CT54</accession>
<gene>
    <name evidence="1" type="ORF">Pla110_41400</name>
</gene>
<evidence type="ECO:0000313" key="1">
    <source>
        <dbReference type="EMBL" id="QDU82385.1"/>
    </source>
</evidence>
<sequence>MTEKSQNPLKEKTPSASPAVIYQTVEEIRRAWKPYKTSLSETGYERDTVIRIHRACSWLEQVEKLEASHDQQLILLWISLNTLYGVWNPKDRTPVSDASSWADFLKKIVKLDHDDCLASILRKHRKLVMAILEDEHLSKFFWQDPTPKRAGQSKKVMYDARTWYLEERWGLLLNRVMERIYLVRCQLVHGAATCGGKLNRTALRRCATMLGHLQPVFLTILINHGAREDWGLMCYPPLNQTDDQHA</sequence>
<protein>
    <submittedName>
        <fullName evidence="1">Uncharacterized protein</fullName>
    </submittedName>
</protein>